<dbReference type="InterPro" id="IPR003430">
    <property type="entry name" value="Phenol_Hydrox"/>
</dbReference>
<gene>
    <name evidence="5" type="ORF">GCM10009606_45890</name>
</gene>
<accession>A0ABN1UQT4</accession>
<protein>
    <recommendedName>
        <fullName evidence="1">propane 2-monooxygenase</fullName>
        <ecNumber evidence="1">1.14.13.227</ecNumber>
    </recommendedName>
</protein>
<organism evidence="5 6">
    <name type="scientific">Nocardioides aquiterrae</name>
    <dbReference type="NCBI Taxonomy" id="203799"/>
    <lineage>
        <taxon>Bacteria</taxon>
        <taxon>Bacillati</taxon>
        <taxon>Actinomycetota</taxon>
        <taxon>Actinomycetes</taxon>
        <taxon>Propionibacteriales</taxon>
        <taxon>Nocardioidaceae</taxon>
        <taxon>Nocardioides</taxon>
    </lineage>
</organism>
<dbReference type="EC" id="1.14.13.227" evidence="1"/>
<evidence type="ECO:0000256" key="3">
    <source>
        <dbReference type="ARBA" id="ARBA00023033"/>
    </source>
</evidence>
<dbReference type="InterPro" id="IPR012348">
    <property type="entry name" value="RNR-like"/>
</dbReference>
<dbReference type="Pfam" id="PF02332">
    <property type="entry name" value="Phenol_Hydrox"/>
    <property type="match status" value="1"/>
</dbReference>
<name>A0ABN1UQT4_9ACTN</name>
<evidence type="ECO:0000313" key="5">
    <source>
        <dbReference type="EMBL" id="GAA1162875.1"/>
    </source>
</evidence>
<dbReference type="InterPro" id="IPR012078">
    <property type="entry name" value="MP_mOase_hydro"/>
</dbReference>
<proteinExistence type="predicted"/>
<keyword evidence="2" id="KW-0560">Oxidoreductase</keyword>
<comment type="caution">
    <text evidence="5">The sequence shown here is derived from an EMBL/GenBank/DDBJ whole genome shotgun (WGS) entry which is preliminary data.</text>
</comment>
<dbReference type="SUPFAM" id="SSF47240">
    <property type="entry name" value="Ferritin-like"/>
    <property type="match status" value="1"/>
</dbReference>
<dbReference type="InterPro" id="IPR009078">
    <property type="entry name" value="Ferritin-like_SF"/>
</dbReference>
<keyword evidence="6" id="KW-1185">Reference proteome</keyword>
<evidence type="ECO:0000256" key="4">
    <source>
        <dbReference type="ARBA" id="ARBA00048941"/>
    </source>
</evidence>
<sequence length="337" mass="38331">MTVATNLRKAPKTWSLFGDVKRRPSPYEVVTGKFHYHFRRDPVPFELDPDAPLNRWYLTHREGSPFQVDDWEQFRDPHKLTYKEYVSLQKVHETYVDGLIDQFEDSSAAEKLDEGWVSTLAELYVPLRFPLHILQMTGLYVGQMAPSSYITNCANFQAADELRRIQRIAYWTKVLGNAHGDRLAETATAREPFESGPAWQPLRKVLEEMLIAYDWGEAFTALNLAVKPALDTLVNWQFATLAAGNDDHLLGQMFTEFQHDSRRSRDWTQALTTYALERDPGLSKVLGGWLDVWEPKAHAAVVALAPLFETAPVPMAADDVVAEVERQHAELRSGCGV</sequence>
<evidence type="ECO:0000256" key="2">
    <source>
        <dbReference type="ARBA" id="ARBA00023002"/>
    </source>
</evidence>
<dbReference type="EMBL" id="BAAAJE010000030">
    <property type="protein sequence ID" value="GAA1162875.1"/>
    <property type="molecule type" value="Genomic_DNA"/>
</dbReference>
<reference evidence="5 6" key="1">
    <citation type="journal article" date="2019" name="Int. J. Syst. Evol. Microbiol.">
        <title>The Global Catalogue of Microorganisms (GCM) 10K type strain sequencing project: providing services to taxonomists for standard genome sequencing and annotation.</title>
        <authorList>
            <consortium name="The Broad Institute Genomics Platform"/>
            <consortium name="The Broad Institute Genome Sequencing Center for Infectious Disease"/>
            <person name="Wu L."/>
            <person name="Ma J."/>
        </authorList>
    </citation>
    <scope>NUCLEOTIDE SEQUENCE [LARGE SCALE GENOMIC DNA]</scope>
    <source>
        <strain evidence="5 6">JCM 11813</strain>
    </source>
</reference>
<comment type="catalytic activity">
    <reaction evidence="4">
        <text>propane + NADH + O2 + H(+) = propan-2-ol + NAD(+) + H2O</text>
        <dbReference type="Rhea" id="RHEA:49992"/>
        <dbReference type="ChEBI" id="CHEBI:15377"/>
        <dbReference type="ChEBI" id="CHEBI:15378"/>
        <dbReference type="ChEBI" id="CHEBI:15379"/>
        <dbReference type="ChEBI" id="CHEBI:17824"/>
        <dbReference type="ChEBI" id="CHEBI:32879"/>
        <dbReference type="ChEBI" id="CHEBI:57540"/>
        <dbReference type="ChEBI" id="CHEBI:57945"/>
        <dbReference type="EC" id="1.14.13.227"/>
    </reaction>
</comment>
<dbReference type="Gene3D" id="1.10.620.20">
    <property type="entry name" value="Ribonucleotide Reductase, subunit A"/>
    <property type="match status" value="1"/>
</dbReference>
<dbReference type="CDD" id="cd01058">
    <property type="entry name" value="AAMH_B"/>
    <property type="match status" value="1"/>
</dbReference>
<evidence type="ECO:0000313" key="6">
    <source>
        <dbReference type="Proteomes" id="UP001499979"/>
    </source>
</evidence>
<dbReference type="Proteomes" id="UP001499979">
    <property type="component" value="Unassembled WGS sequence"/>
</dbReference>
<dbReference type="PIRSF" id="PIRSF000040">
    <property type="entry name" value="MMOH_comp"/>
    <property type="match status" value="1"/>
</dbReference>
<evidence type="ECO:0000256" key="1">
    <source>
        <dbReference type="ARBA" id="ARBA00012710"/>
    </source>
</evidence>
<keyword evidence="3" id="KW-0503">Monooxygenase</keyword>